<dbReference type="EMBL" id="VXIS01000104">
    <property type="protein sequence ID" value="KAA8904799.1"/>
    <property type="molecule type" value="Genomic_DNA"/>
</dbReference>
<keyword evidence="1" id="KW-0808">Transferase</keyword>
<protein>
    <submittedName>
        <fullName evidence="1">S-adenosyl-L-methionine-dependent methyltransferase</fullName>
    </submittedName>
</protein>
<dbReference type="InterPro" id="IPR052356">
    <property type="entry name" value="Thiol_S-MT"/>
</dbReference>
<dbReference type="Gene3D" id="3.40.50.150">
    <property type="entry name" value="Vaccinia Virus protein VP39"/>
    <property type="match status" value="1"/>
</dbReference>
<dbReference type="GO" id="GO:0032259">
    <property type="term" value="P:methylation"/>
    <property type="evidence" value="ECO:0007669"/>
    <property type="project" value="UniProtKB-KW"/>
</dbReference>
<dbReference type="PANTHER" id="PTHR45036">
    <property type="entry name" value="METHYLTRANSFERASE LIKE 7B"/>
    <property type="match status" value="1"/>
</dbReference>
<comment type="caution">
    <text evidence="1">The sequence shown here is derived from an EMBL/GenBank/DDBJ whole genome shotgun (WGS) entry which is preliminary data.</text>
</comment>
<dbReference type="Proteomes" id="UP000326924">
    <property type="component" value="Unassembled WGS sequence"/>
</dbReference>
<dbReference type="AlphaFoldDB" id="A0A5J5EWL3"/>
<reference evidence="1 2" key="1">
    <citation type="submission" date="2019-09" db="EMBL/GenBank/DDBJ databases">
        <title>Draft genome of the ectomycorrhizal ascomycete Sphaerosporella brunnea.</title>
        <authorList>
            <consortium name="DOE Joint Genome Institute"/>
            <person name="Benucci G.M."/>
            <person name="Marozzi G."/>
            <person name="Antonielli L."/>
            <person name="Sanchez S."/>
            <person name="Marco P."/>
            <person name="Wang X."/>
            <person name="Falini L.B."/>
            <person name="Barry K."/>
            <person name="Haridas S."/>
            <person name="Lipzen A."/>
            <person name="Labutti K."/>
            <person name="Grigoriev I.V."/>
            <person name="Murat C."/>
            <person name="Martin F."/>
            <person name="Albertini E."/>
            <person name="Donnini D."/>
            <person name="Bonito G."/>
        </authorList>
    </citation>
    <scope>NUCLEOTIDE SEQUENCE [LARGE SCALE GENOMIC DNA]</scope>
    <source>
        <strain evidence="1 2">Sb_GMNB300</strain>
    </source>
</reference>
<dbReference type="InterPro" id="IPR029063">
    <property type="entry name" value="SAM-dependent_MTases_sf"/>
</dbReference>
<sequence length="283" mass="31999">MKPQFPTFINPDVTMAPLTVLPPTNRFSEYTAPFILLLSCLTSLPGTLWDILTTRPRDIFFPSRWLDALFARVWGSSTFTAFSNLEEKRRLVSEASGVVIELGPGYGLSLEDYDKEAVRHVYLVEPNLDMHEGLKKNIEKFGWADKATVVGCGIEDEKGLEASGVPQQVDMIVAIQVFCTVPTPERVLPQVFQRLNRGGQLRIFEHILSHDSAARRVQQMYDWFWWFPLGGCSLCRPTDKWLVDPEYMGFGNQEGWGEVDLNKIVGESRHSCLPCVWGALTKA</sequence>
<dbReference type="Pfam" id="PF13489">
    <property type="entry name" value="Methyltransf_23"/>
    <property type="match status" value="1"/>
</dbReference>
<dbReference type="SUPFAM" id="SSF53335">
    <property type="entry name" value="S-adenosyl-L-methionine-dependent methyltransferases"/>
    <property type="match status" value="1"/>
</dbReference>
<gene>
    <name evidence="1" type="ORF">FN846DRAFT_951938</name>
</gene>
<dbReference type="GO" id="GO:0008168">
    <property type="term" value="F:methyltransferase activity"/>
    <property type="evidence" value="ECO:0007669"/>
    <property type="project" value="UniProtKB-KW"/>
</dbReference>
<keyword evidence="1" id="KW-0489">Methyltransferase</keyword>
<accession>A0A5J5EWL3</accession>
<name>A0A5J5EWL3_9PEZI</name>
<dbReference type="PANTHER" id="PTHR45036:SF1">
    <property type="entry name" value="METHYLTRANSFERASE LIKE 7A"/>
    <property type="match status" value="1"/>
</dbReference>
<evidence type="ECO:0000313" key="2">
    <source>
        <dbReference type="Proteomes" id="UP000326924"/>
    </source>
</evidence>
<evidence type="ECO:0000313" key="1">
    <source>
        <dbReference type="EMBL" id="KAA8904799.1"/>
    </source>
</evidence>
<dbReference type="InParanoid" id="A0A5J5EWL3"/>
<organism evidence="1 2">
    <name type="scientific">Sphaerosporella brunnea</name>
    <dbReference type="NCBI Taxonomy" id="1250544"/>
    <lineage>
        <taxon>Eukaryota</taxon>
        <taxon>Fungi</taxon>
        <taxon>Dikarya</taxon>
        <taxon>Ascomycota</taxon>
        <taxon>Pezizomycotina</taxon>
        <taxon>Pezizomycetes</taxon>
        <taxon>Pezizales</taxon>
        <taxon>Pyronemataceae</taxon>
        <taxon>Sphaerosporella</taxon>
    </lineage>
</organism>
<dbReference type="OrthoDB" id="540004at2759"/>
<keyword evidence="2" id="KW-1185">Reference proteome</keyword>
<proteinExistence type="predicted"/>
<dbReference type="CDD" id="cd02440">
    <property type="entry name" value="AdoMet_MTases"/>
    <property type="match status" value="1"/>
</dbReference>